<keyword evidence="3" id="KW-1185">Reference proteome</keyword>
<comment type="caution">
    <text evidence="2">The sequence shown here is derived from an EMBL/GenBank/DDBJ whole genome shotgun (WGS) entry which is preliminary data.</text>
</comment>
<organism evidence="2 3">
    <name type="scientific">Phialemonium thermophilum</name>
    <dbReference type="NCBI Taxonomy" id="223376"/>
    <lineage>
        <taxon>Eukaryota</taxon>
        <taxon>Fungi</taxon>
        <taxon>Dikarya</taxon>
        <taxon>Ascomycota</taxon>
        <taxon>Pezizomycotina</taxon>
        <taxon>Sordariomycetes</taxon>
        <taxon>Sordariomycetidae</taxon>
        <taxon>Cephalothecales</taxon>
        <taxon>Cephalothecaceae</taxon>
        <taxon>Phialemonium</taxon>
    </lineage>
</organism>
<sequence length="217" mass="23881">MPQEQVGMSLLVRQLDWGPATLLICQPLPLLISRGGVWPVWATYSARPPSAISWSGAISSLLFVEKSFPPLLGPAGWTNDVRRPRLVSASEPPRNDQGNRIAGEGARVPRRTDRRDGACRRVSVHKGGEENPPSGRAHLWSSRLSIRTHSPLLSAADSRLVLLSSPDHRRKHRTRTIMSYQGNDVSAFLPRTYRAYGTEELTVDSPDSPTETTATAT</sequence>
<evidence type="ECO:0000313" key="3">
    <source>
        <dbReference type="Proteomes" id="UP001586593"/>
    </source>
</evidence>
<reference evidence="2 3" key="1">
    <citation type="journal article" date="2024" name="Commun. Biol.">
        <title>Comparative genomic analysis of thermophilic fungi reveals convergent evolutionary adaptations and gene losses.</title>
        <authorList>
            <person name="Steindorff A.S."/>
            <person name="Aguilar-Pontes M.V."/>
            <person name="Robinson A.J."/>
            <person name="Andreopoulos B."/>
            <person name="LaButti K."/>
            <person name="Kuo A."/>
            <person name="Mondo S."/>
            <person name="Riley R."/>
            <person name="Otillar R."/>
            <person name="Haridas S."/>
            <person name="Lipzen A."/>
            <person name="Grimwood J."/>
            <person name="Schmutz J."/>
            <person name="Clum A."/>
            <person name="Reid I.D."/>
            <person name="Moisan M.C."/>
            <person name="Butler G."/>
            <person name="Nguyen T.T.M."/>
            <person name="Dewar K."/>
            <person name="Conant G."/>
            <person name="Drula E."/>
            <person name="Henrissat B."/>
            <person name="Hansel C."/>
            <person name="Singer S."/>
            <person name="Hutchinson M.I."/>
            <person name="de Vries R.P."/>
            <person name="Natvig D.O."/>
            <person name="Powell A.J."/>
            <person name="Tsang A."/>
            <person name="Grigoriev I.V."/>
        </authorList>
    </citation>
    <scope>NUCLEOTIDE SEQUENCE [LARGE SCALE GENOMIC DNA]</scope>
    <source>
        <strain evidence="2 3">ATCC 24622</strain>
    </source>
</reference>
<protein>
    <submittedName>
        <fullName evidence="2">Uncharacterized protein</fullName>
    </submittedName>
</protein>
<evidence type="ECO:0000256" key="1">
    <source>
        <dbReference type="SAM" id="MobiDB-lite"/>
    </source>
</evidence>
<dbReference type="Proteomes" id="UP001586593">
    <property type="component" value="Unassembled WGS sequence"/>
</dbReference>
<gene>
    <name evidence="2" type="ORF">VTK73DRAFT_3840</name>
</gene>
<proteinExistence type="predicted"/>
<dbReference type="EMBL" id="JAZHXJ010002242">
    <property type="protein sequence ID" value="KAL1840135.1"/>
    <property type="molecule type" value="Genomic_DNA"/>
</dbReference>
<feature type="region of interest" description="Disordered" evidence="1">
    <location>
        <begin position="87"/>
        <end position="115"/>
    </location>
</feature>
<evidence type="ECO:0000313" key="2">
    <source>
        <dbReference type="EMBL" id="KAL1840135.1"/>
    </source>
</evidence>
<name>A0ABR3VE41_9PEZI</name>
<accession>A0ABR3VE41</accession>